<feature type="region of interest" description="Disordered" evidence="6">
    <location>
        <begin position="355"/>
        <end position="423"/>
    </location>
</feature>
<evidence type="ECO:0000256" key="7">
    <source>
        <dbReference type="SAM" id="Phobius"/>
    </source>
</evidence>
<keyword evidence="4 7" id="KW-1133">Transmembrane helix</keyword>
<dbReference type="EMBL" id="AFEU01000001">
    <property type="protein sequence ID" value="EIJ81727.1"/>
    <property type="molecule type" value="Genomic_DNA"/>
</dbReference>
<feature type="compositionally biased region" description="Basic and acidic residues" evidence="6">
    <location>
        <begin position="355"/>
        <end position="383"/>
    </location>
</feature>
<comment type="subcellular location">
    <subcellularLocation>
        <location evidence="1">Cell membrane</location>
        <topology evidence="1">Single-pass membrane protein</topology>
    </subcellularLocation>
</comment>
<evidence type="ECO:0000256" key="3">
    <source>
        <dbReference type="ARBA" id="ARBA00022692"/>
    </source>
</evidence>
<dbReference type="RefSeq" id="WP_003350467.1">
    <property type="nucleotide sequence ID" value="NZ_AFEU01000001.1"/>
</dbReference>
<name>I3E5F6_BACMT</name>
<evidence type="ECO:0000259" key="8">
    <source>
        <dbReference type="PROSITE" id="PS51849"/>
    </source>
</evidence>
<dbReference type="Proteomes" id="UP000010523">
    <property type="component" value="Unassembled WGS sequence"/>
</dbReference>
<reference evidence="9 10" key="1">
    <citation type="journal article" date="2012" name="Appl. Environ. Microbiol.">
        <title>Genome Sequence of Thermotolerant Bacillus methanolicus: Features and Regulation Related to Methylotrophy and Production of L-Lysine and L-Glutamate from Methanol.</title>
        <authorList>
            <person name="Heggeset T.M."/>
            <person name="Krog A."/>
            <person name="Balzer S."/>
            <person name="Wentzel A."/>
            <person name="Ellingsen T.E."/>
            <person name="Brautaset T."/>
        </authorList>
    </citation>
    <scope>NUCLEOTIDE SEQUENCE [LARGE SCALE GENOMIC DNA]</scope>
    <source>
        <strain evidence="9 10">PB1</strain>
    </source>
</reference>
<dbReference type="PROSITE" id="PS51849">
    <property type="entry name" value="RSGI_N"/>
    <property type="match status" value="1"/>
</dbReference>
<gene>
    <name evidence="9" type="ORF">PB1_02270</name>
</gene>
<dbReference type="GO" id="GO:0005886">
    <property type="term" value="C:plasma membrane"/>
    <property type="evidence" value="ECO:0007669"/>
    <property type="project" value="UniProtKB-SubCell"/>
</dbReference>
<dbReference type="OrthoDB" id="9800626at2"/>
<protein>
    <submittedName>
        <fullName evidence="9">SigmaI modulating factor</fullName>
    </submittedName>
</protein>
<feature type="compositionally biased region" description="Basic residues" evidence="6">
    <location>
        <begin position="398"/>
        <end position="409"/>
    </location>
</feature>
<organism evidence="9 10">
    <name type="scientific">Bacillus methanolicus PB1</name>
    <dbReference type="NCBI Taxonomy" id="997296"/>
    <lineage>
        <taxon>Bacteria</taxon>
        <taxon>Bacillati</taxon>
        <taxon>Bacillota</taxon>
        <taxon>Bacilli</taxon>
        <taxon>Bacillales</taxon>
        <taxon>Bacillaceae</taxon>
        <taxon>Bacillus</taxon>
    </lineage>
</organism>
<evidence type="ECO:0000313" key="9">
    <source>
        <dbReference type="EMBL" id="EIJ81727.1"/>
    </source>
</evidence>
<dbReference type="Pfam" id="PF23750">
    <property type="entry name" value="RsgI_M"/>
    <property type="match status" value="1"/>
</dbReference>
<dbReference type="AlphaFoldDB" id="I3E5F6"/>
<feature type="compositionally biased region" description="Basic and acidic residues" evidence="6">
    <location>
        <begin position="274"/>
        <end position="313"/>
    </location>
</feature>
<comment type="caution">
    <text evidence="9">The sequence shown here is derived from an EMBL/GenBank/DDBJ whole genome shotgun (WGS) entry which is preliminary data.</text>
</comment>
<dbReference type="Pfam" id="PF12791">
    <property type="entry name" value="RsgI_N"/>
    <property type="match status" value="1"/>
</dbReference>
<evidence type="ECO:0000313" key="10">
    <source>
        <dbReference type="Proteomes" id="UP000010523"/>
    </source>
</evidence>
<evidence type="ECO:0000256" key="5">
    <source>
        <dbReference type="ARBA" id="ARBA00023136"/>
    </source>
</evidence>
<dbReference type="eggNOG" id="ENOG5032YNU">
    <property type="taxonomic scope" value="Bacteria"/>
</dbReference>
<keyword evidence="3 7" id="KW-0812">Transmembrane</keyword>
<keyword evidence="10" id="KW-1185">Reference proteome</keyword>
<dbReference type="InterPro" id="IPR055431">
    <property type="entry name" value="RsgI_M"/>
</dbReference>
<dbReference type="STRING" id="997296.PB1_02270"/>
<feature type="region of interest" description="Disordered" evidence="6">
    <location>
        <begin position="241"/>
        <end position="331"/>
    </location>
</feature>
<sequence length="423" mass="49535">MKKGIIMDIDDGFLTLLTPDGEFLRARKQHNHYQIGQEVDFFTVAAIDRKKPLLMKLFASFKGRAVAAAALAMLFSLIMFFPFYQNGQVYAYMSIDINPSLEFGVNENLQVIELTSYNKEGQTIIEEIDDWKKEDFVIVTEKILAKIKEKGYINENKDMIISTVYTGKREKSSDREILKELNKIESDMQKQDLKVKIVEGTAEEREKAIKQGVTTGTYKKQQEIIFETSLIEKKESSKFHKKKVNAANERKKPLEAKQNNNFVDSKKNAPLGLLKKDNEHKRELKEKNQELQIKENSPKKQDNNQVIKHEEQHKKRNNNEGYIGKKLKEKDEKHNLLEKKIKNEQKKINFADENQKTDKEKHKTIEVKNKFNEKKHKTNEEKYRARKIKNAGEEKNNTVKKNRIKRGVYYKKVDHHKEKSGDM</sequence>
<evidence type="ECO:0000256" key="4">
    <source>
        <dbReference type="ARBA" id="ARBA00022989"/>
    </source>
</evidence>
<feature type="transmembrane region" description="Helical" evidence="7">
    <location>
        <begin position="65"/>
        <end position="84"/>
    </location>
</feature>
<keyword evidence="2" id="KW-1003">Cell membrane</keyword>
<evidence type="ECO:0000256" key="1">
    <source>
        <dbReference type="ARBA" id="ARBA00004162"/>
    </source>
</evidence>
<feature type="compositionally biased region" description="Basic and acidic residues" evidence="6">
    <location>
        <begin position="411"/>
        <end position="423"/>
    </location>
</feature>
<evidence type="ECO:0000256" key="2">
    <source>
        <dbReference type="ARBA" id="ARBA00022475"/>
    </source>
</evidence>
<proteinExistence type="predicted"/>
<dbReference type="InterPro" id="IPR024449">
    <property type="entry name" value="Anti-sigma_RsgI_N"/>
</dbReference>
<dbReference type="PATRIC" id="fig|997296.3.peg.507"/>
<feature type="domain" description="RsgI N-terminal anti-sigma" evidence="8">
    <location>
        <begin position="2"/>
        <end position="50"/>
    </location>
</feature>
<keyword evidence="5 7" id="KW-0472">Membrane</keyword>
<evidence type="ECO:0000256" key="6">
    <source>
        <dbReference type="SAM" id="MobiDB-lite"/>
    </source>
</evidence>
<accession>I3E5F6</accession>